<dbReference type="SMART" id="SM00028">
    <property type="entry name" value="TPR"/>
    <property type="match status" value="4"/>
</dbReference>
<reference evidence="3" key="1">
    <citation type="journal article" date="2019" name="Int. J. Syst. Evol. Microbiol.">
        <title>The Global Catalogue of Microorganisms (GCM) 10K type strain sequencing project: providing services to taxonomists for standard genome sequencing and annotation.</title>
        <authorList>
            <consortium name="The Broad Institute Genomics Platform"/>
            <consortium name="The Broad Institute Genome Sequencing Center for Infectious Disease"/>
            <person name="Wu L."/>
            <person name="Ma J."/>
        </authorList>
    </citation>
    <scope>NUCLEOTIDE SEQUENCE [LARGE SCALE GENOMIC DNA]</scope>
    <source>
        <strain evidence="3">JCM 18053</strain>
    </source>
</reference>
<dbReference type="PANTHER" id="PTHR12558:SF13">
    <property type="entry name" value="CELL DIVISION CYCLE PROTEIN 27 HOMOLOG"/>
    <property type="match status" value="1"/>
</dbReference>
<dbReference type="InterPro" id="IPR019734">
    <property type="entry name" value="TPR_rpt"/>
</dbReference>
<dbReference type="InterPro" id="IPR009003">
    <property type="entry name" value="Peptidase_S1_PA"/>
</dbReference>
<organism evidence="2 3">
    <name type="scientific">Prosthecobacter algae</name>
    <dbReference type="NCBI Taxonomy" id="1144682"/>
    <lineage>
        <taxon>Bacteria</taxon>
        <taxon>Pseudomonadati</taxon>
        <taxon>Verrucomicrobiota</taxon>
        <taxon>Verrucomicrobiia</taxon>
        <taxon>Verrucomicrobiales</taxon>
        <taxon>Verrucomicrobiaceae</taxon>
        <taxon>Prosthecobacter</taxon>
    </lineage>
</organism>
<evidence type="ECO:0000256" key="1">
    <source>
        <dbReference type="PROSITE-ProRule" id="PRU00339"/>
    </source>
</evidence>
<dbReference type="Gene3D" id="2.40.10.120">
    <property type="match status" value="1"/>
</dbReference>
<feature type="repeat" description="TPR" evidence="1">
    <location>
        <begin position="494"/>
        <end position="527"/>
    </location>
</feature>
<keyword evidence="1" id="KW-0802">TPR repeat</keyword>
<keyword evidence="3" id="KW-1185">Reference proteome</keyword>
<dbReference type="EMBL" id="BAABIA010000001">
    <property type="protein sequence ID" value="GAA5132828.1"/>
    <property type="molecule type" value="Genomic_DNA"/>
</dbReference>
<accession>A0ABP9NTD4</accession>
<name>A0ABP9NTD4_9BACT</name>
<evidence type="ECO:0008006" key="4">
    <source>
        <dbReference type="Google" id="ProtNLM"/>
    </source>
</evidence>
<dbReference type="InterPro" id="IPR011990">
    <property type="entry name" value="TPR-like_helical_dom_sf"/>
</dbReference>
<feature type="repeat" description="TPR" evidence="1">
    <location>
        <begin position="353"/>
        <end position="386"/>
    </location>
</feature>
<evidence type="ECO:0000313" key="2">
    <source>
        <dbReference type="EMBL" id="GAA5132828.1"/>
    </source>
</evidence>
<comment type="caution">
    <text evidence="2">The sequence shown here is derived from an EMBL/GenBank/DDBJ whole genome shotgun (WGS) entry which is preliminary data.</text>
</comment>
<gene>
    <name evidence="2" type="ORF">GCM10023213_01600</name>
</gene>
<dbReference type="Proteomes" id="UP001499852">
    <property type="component" value="Unassembled WGS sequence"/>
</dbReference>
<dbReference type="Gene3D" id="1.25.40.10">
    <property type="entry name" value="Tetratricopeptide repeat domain"/>
    <property type="match status" value="2"/>
</dbReference>
<dbReference type="PANTHER" id="PTHR12558">
    <property type="entry name" value="CELL DIVISION CYCLE 16,23,27"/>
    <property type="match status" value="1"/>
</dbReference>
<dbReference type="SUPFAM" id="SSF48452">
    <property type="entry name" value="TPR-like"/>
    <property type="match status" value="2"/>
</dbReference>
<dbReference type="Pfam" id="PF13432">
    <property type="entry name" value="TPR_16"/>
    <property type="match status" value="1"/>
</dbReference>
<protein>
    <recommendedName>
        <fullName evidence="4">Tetratricopeptide repeat protein</fullName>
    </recommendedName>
</protein>
<dbReference type="PROSITE" id="PS50005">
    <property type="entry name" value="TPR"/>
    <property type="match status" value="2"/>
</dbReference>
<sequence length="562" mass="61026">MLCLAILTAPLLAQQPGGSAPVPAAVLDPISPNVPAAPGEPALPQNAGFPVDVNNYENPLLLFQGEKRDLPMADEENLELLPPISPYLPGEQAPAGTPDKPLTPEELELRSLGAKVAASVVGIRVWDEFGNQISSGIGCFVTKDGVILTDTGLLHPEIAEKVDYITTTGADGTNHKVAGFYLADLVTGVTLLQSETRDTTPLELAPDTDFAQERACHVLAVSEKRGLVLADAKVQMDPALTGLGWLNLKGTDSPGAVGSPVLSKAGRVMAVVGMKVPLQSWMNFALPCDAAAFELRKNRAPMQPLSKLPQSPKLREVANDPEFVAAFATLQQKRVESAMRKLVQLTRKYPRSAECWALLGLSATYLGASPEALNCQRKAVALDPKAGLYWHQLAFAKLRESPGGLPDSTEDREALELAVEQRPNDQLAWLLLASRHVRDGDLGKADDALRRVTLLAPGYAQAHYLQAYVRGRLKDYDGAQAAISQSLKLNAGYSEAWYYQGLLFDKQGNPGEATKAYRNTVRLRPTHPQAWMNLAYAYKKMGRETEAREAFKEHQKRTMKGK</sequence>
<evidence type="ECO:0000313" key="3">
    <source>
        <dbReference type="Proteomes" id="UP001499852"/>
    </source>
</evidence>
<proteinExistence type="predicted"/>
<dbReference type="SUPFAM" id="SSF50494">
    <property type="entry name" value="Trypsin-like serine proteases"/>
    <property type="match status" value="1"/>
</dbReference>